<comment type="caution">
    <text evidence="4">The sequence shown here is derived from an EMBL/GenBank/DDBJ whole genome shotgun (WGS) entry which is preliminary data.</text>
</comment>
<evidence type="ECO:0000313" key="4">
    <source>
        <dbReference type="EMBL" id="RZB86608.1"/>
    </source>
</evidence>
<dbReference type="PANTHER" id="PTHR19446">
    <property type="entry name" value="REVERSE TRANSCRIPTASES"/>
    <property type="match status" value="1"/>
</dbReference>
<dbReference type="Pfam" id="PF14372">
    <property type="entry name" value="hAT-like_RNase-H"/>
    <property type="match status" value="1"/>
</dbReference>
<evidence type="ECO:0000313" key="5">
    <source>
        <dbReference type="Proteomes" id="UP000289340"/>
    </source>
</evidence>
<dbReference type="InterPro" id="IPR001878">
    <property type="entry name" value="Znf_CCHC"/>
</dbReference>
<dbReference type="SUPFAM" id="SSF57756">
    <property type="entry name" value="Retrovirus zinc finger-like domains"/>
    <property type="match status" value="1"/>
</dbReference>
<dbReference type="InterPro" id="IPR043128">
    <property type="entry name" value="Rev_trsase/Diguanyl_cyclase"/>
</dbReference>
<dbReference type="InterPro" id="IPR043502">
    <property type="entry name" value="DNA/RNA_pol_sf"/>
</dbReference>
<feature type="domain" description="Reverse transcriptase" evidence="3">
    <location>
        <begin position="266"/>
        <end position="529"/>
    </location>
</feature>
<dbReference type="Pfam" id="PF05699">
    <property type="entry name" value="Dimer_Tnp_hAT"/>
    <property type="match status" value="1"/>
</dbReference>
<dbReference type="CDD" id="cd01650">
    <property type="entry name" value="RT_nLTR_like"/>
    <property type="match status" value="1"/>
</dbReference>
<evidence type="ECO:0000256" key="1">
    <source>
        <dbReference type="PROSITE-ProRule" id="PRU00047"/>
    </source>
</evidence>
<dbReference type="InterPro" id="IPR008906">
    <property type="entry name" value="HATC_C_dom"/>
</dbReference>
<keyword evidence="1" id="KW-0479">Metal-binding</keyword>
<evidence type="ECO:0000259" key="2">
    <source>
        <dbReference type="PROSITE" id="PS50158"/>
    </source>
</evidence>
<dbReference type="GO" id="GO:0008270">
    <property type="term" value="F:zinc ion binding"/>
    <property type="evidence" value="ECO:0007669"/>
    <property type="project" value="UniProtKB-KW"/>
</dbReference>
<keyword evidence="1" id="KW-0862">Zinc</keyword>
<dbReference type="Pfam" id="PF00098">
    <property type="entry name" value="zf-CCHC"/>
    <property type="match status" value="1"/>
</dbReference>
<evidence type="ECO:0000259" key="3">
    <source>
        <dbReference type="PROSITE" id="PS50878"/>
    </source>
</evidence>
<dbReference type="EMBL" id="QZWG01000010">
    <property type="protein sequence ID" value="RZB86608.1"/>
    <property type="molecule type" value="Genomic_DNA"/>
</dbReference>
<reference evidence="4 5" key="1">
    <citation type="submission" date="2018-09" db="EMBL/GenBank/DDBJ databases">
        <title>A high-quality reference genome of wild soybean provides a powerful tool to mine soybean genomes.</title>
        <authorList>
            <person name="Xie M."/>
            <person name="Chung C.Y.L."/>
            <person name="Li M.-W."/>
            <person name="Wong F.-L."/>
            <person name="Chan T.-F."/>
            <person name="Lam H.-M."/>
        </authorList>
    </citation>
    <scope>NUCLEOTIDE SEQUENCE [LARGE SCALE GENOMIC DNA]</scope>
    <source>
        <strain evidence="5">cv. W05</strain>
        <tissue evidence="4">Hypocotyl of etiolated seedlings</tissue>
    </source>
</reference>
<dbReference type="PROSITE" id="PS50158">
    <property type="entry name" value="ZF_CCHC"/>
    <property type="match status" value="1"/>
</dbReference>
<name>A0A445IKK3_GLYSO</name>
<dbReference type="SMART" id="SM00343">
    <property type="entry name" value="ZnF_C2HC"/>
    <property type="match status" value="1"/>
</dbReference>
<dbReference type="GO" id="GO:0046983">
    <property type="term" value="F:protein dimerization activity"/>
    <property type="evidence" value="ECO:0007669"/>
    <property type="project" value="InterPro"/>
</dbReference>
<sequence>MDVRIRDRAKRRSPLVAPRIKWWHLKGEKQGIFQQKIWEGWCGQSQGSANDMWNKMSQEIIKVAKETLGESRGFGPRGKESWWWNENVQSKIRVKKECFKEWSRCRNSETWDKYKIARNETKKAVSEARTQAFDGLYQALGTRDGERSIYRLAKGRERKTRDLDQVKCVKDEEGKVLVHEKDIKERWKAYFHNLFNDGYGYDSSSLDTREEDRNYKYYRRIQKQEVKEALKRMSNGKAVGPDNIPIEVWKTLGDRGLEWLTELFNEIMRSKRMPEEWRRSTLVPIYKNKGDIQNCANYRGIKLMSHTMKLWERVIERRLRKETQVTENQFGFMPGRSTMEAIYLLRRVMEQYRMAQQDLHLIFIDLEKAYDRVPREILWKALEKKGVRVAYIRAIQDMYDRVSTSVRTQGGESDDFPITIGLHQRSTLSPYLFTLILDVLTEQIQEIAPRCMLFADDIVLLGESREELNERLETWRRALETHGFRLSRSKSEYMECKFNKRRRVSNSEVKIGDHIIPQVTRFKYLGSVIQDDGEIEGDVNHRIQAGWMKWRKASEVLCDAKVPIKLKGKFYRTAVRPAILYGTECWAVKSQLENKVGVAEMRMLRWMCGKTRQDKIRNEAIRERVGVAPIVEKMVENRLRWFGHVERRPVDSVVRRVDQMERRQTIRGRGRPKKTIREVIKKDLEINGLDRSMPLYICKGKAAYNIPPPYLRIAKSLWAMGYNIPPSYLRIAKSLWAMGYEVLVSCAEEFDGNENKKRKEFCRKKMMVVKPLEMELCSKKRSQKENGDLVEEEHKINSSSDSSISLLIMDPVYVASAANVSAQVNSIPMLNGTNFKVWKEVVEIVLDCMNLDLALRTELSTFTPEASNEDFISEGENSKKFIDEIEQYFAKNEKAKTSNLLTKLISMKYKGVIMEMFNLTSKLKALKLELGEDLLVHLVLISLPAHFGQFKNKKRKKTKGAAEGSSQQKKPKKDEKFTCYFCKKSGHMKKECPKYATWRVKKGPVSWPGPFSKKAGLSWNLRPVNHLGLARLAHKPNGPEAGRGRLACKLVLFLQVWKIQGLLMSCARDEDEVIKRMAEDMMLKFDKYWDEYSVVLAFGAVFYPRIKFESLGFCYKKIDPLTWEMKVEKVKRKLYKLWNFYAPKTKSSSSSVKPPSSSQDFEYKEQVASDSGKSQLDTYLEETTLNLHFTAHMDVLDRWKTKSPRFPHLSIMACDLLSILVTTVASESAFSIGSRILNKYRNRLSSDCVEAIICTRNWKHGFNEDSIVKTTSSKGASNVVDVD</sequence>
<gene>
    <name evidence="4" type="ORF">D0Y65_026603</name>
</gene>
<keyword evidence="5" id="KW-1185">Reference proteome</keyword>
<dbReference type="InterPro" id="IPR012337">
    <property type="entry name" value="RNaseH-like_sf"/>
</dbReference>
<dbReference type="Gene3D" id="3.30.70.270">
    <property type="match status" value="1"/>
</dbReference>
<dbReference type="Proteomes" id="UP000289340">
    <property type="component" value="Chromosome 10"/>
</dbReference>
<dbReference type="PROSITE" id="PS50878">
    <property type="entry name" value="RT_POL"/>
    <property type="match status" value="1"/>
</dbReference>
<dbReference type="Gene3D" id="4.10.60.10">
    <property type="entry name" value="Zinc finger, CCHC-type"/>
    <property type="match status" value="1"/>
</dbReference>
<dbReference type="InterPro" id="IPR025525">
    <property type="entry name" value="hAT-like_transposase_RNase-H"/>
</dbReference>
<protein>
    <submittedName>
        <fullName evidence="4">LINE-1 retrotransposable element ORF2 protein</fullName>
    </submittedName>
</protein>
<feature type="domain" description="CCHC-type" evidence="2">
    <location>
        <begin position="979"/>
        <end position="994"/>
    </location>
</feature>
<dbReference type="Pfam" id="PF00078">
    <property type="entry name" value="RVT_1"/>
    <property type="match status" value="1"/>
</dbReference>
<dbReference type="SUPFAM" id="SSF56672">
    <property type="entry name" value="DNA/RNA polymerases"/>
    <property type="match status" value="1"/>
</dbReference>
<dbReference type="SUPFAM" id="SSF53098">
    <property type="entry name" value="Ribonuclease H-like"/>
    <property type="match status" value="1"/>
</dbReference>
<dbReference type="InterPro" id="IPR000477">
    <property type="entry name" value="RT_dom"/>
</dbReference>
<proteinExistence type="predicted"/>
<dbReference type="GO" id="GO:0003677">
    <property type="term" value="F:DNA binding"/>
    <property type="evidence" value="ECO:0007669"/>
    <property type="project" value="InterPro"/>
</dbReference>
<dbReference type="InterPro" id="IPR036875">
    <property type="entry name" value="Znf_CCHC_sf"/>
</dbReference>
<keyword evidence="1" id="KW-0863">Zinc-finger</keyword>
<organism evidence="4 5">
    <name type="scientific">Glycine soja</name>
    <name type="common">Wild soybean</name>
    <dbReference type="NCBI Taxonomy" id="3848"/>
    <lineage>
        <taxon>Eukaryota</taxon>
        <taxon>Viridiplantae</taxon>
        <taxon>Streptophyta</taxon>
        <taxon>Embryophyta</taxon>
        <taxon>Tracheophyta</taxon>
        <taxon>Spermatophyta</taxon>
        <taxon>Magnoliopsida</taxon>
        <taxon>eudicotyledons</taxon>
        <taxon>Gunneridae</taxon>
        <taxon>Pentapetalae</taxon>
        <taxon>rosids</taxon>
        <taxon>fabids</taxon>
        <taxon>Fabales</taxon>
        <taxon>Fabaceae</taxon>
        <taxon>Papilionoideae</taxon>
        <taxon>50 kb inversion clade</taxon>
        <taxon>NPAAA clade</taxon>
        <taxon>indigoferoid/millettioid clade</taxon>
        <taxon>Phaseoleae</taxon>
        <taxon>Glycine</taxon>
        <taxon>Glycine subgen. Soja</taxon>
    </lineage>
</organism>
<accession>A0A445IKK3</accession>